<proteinExistence type="predicted"/>
<protein>
    <submittedName>
        <fullName evidence="1">Uncharacterized protein</fullName>
    </submittedName>
</protein>
<gene>
    <name evidence="1" type="ORF">F5144DRAFT_465896</name>
</gene>
<keyword evidence="2" id="KW-1185">Reference proteome</keyword>
<sequence length="142" mass="16725">MDIFHLFPLFPFELRALIWQFTVQPRTVEVRVDDRGPGADRHLHLVSPTPVPATIQACREARNLGLYERAFSEIDADGRYVWVDWDMDIISIGTSYFSYFHPCALLIKRLQFERDNVDEVFYHWEVNDLDAFLNVEEIFVVC</sequence>
<dbReference type="EMBL" id="JAGIZQ010000004">
    <property type="protein sequence ID" value="KAH6632165.1"/>
    <property type="molecule type" value="Genomic_DNA"/>
</dbReference>
<organism evidence="1 2">
    <name type="scientific">Chaetomium tenue</name>
    <dbReference type="NCBI Taxonomy" id="1854479"/>
    <lineage>
        <taxon>Eukaryota</taxon>
        <taxon>Fungi</taxon>
        <taxon>Dikarya</taxon>
        <taxon>Ascomycota</taxon>
        <taxon>Pezizomycotina</taxon>
        <taxon>Sordariomycetes</taxon>
        <taxon>Sordariomycetidae</taxon>
        <taxon>Sordariales</taxon>
        <taxon>Chaetomiaceae</taxon>
        <taxon>Chaetomium</taxon>
    </lineage>
</organism>
<dbReference type="Proteomes" id="UP000724584">
    <property type="component" value="Unassembled WGS sequence"/>
</dbReference>
<reference evidence="1 2" key="1">
    <citation type="journal article" date="2021" name="Nat. Commun.">
        <title>Genetic determinants of endophytism in the Arabidopsis root mycobiome.</title>
        <authorList>
            <person name="Mesny F."/>
            <person name="Miyauchi S."/>
            <person name="Thiergart T."/>
            <person name="Pickel B."/>
            <person name="Atanasova L."/>
            <person name="Karlsson M."/>
            <person name="Huettel B."/>
            <person name="Barry K.W."/>
            <person name="Haridas S."/>
            <person name="Chen C."/>
            <person name="Bauer D."/>
            <person name="Andreopoulos W."/>
            <person name="Pangilinan J."/>
            <person name="LaButti K."/>
            <person name="Riley R."/>
            <person name="Lipzen A."/>
            <person name="Clum A."/>
            <person name="Drula E."/>
            <person name="Henrissat B."/>
            <person name="Kohler A."/>
            <person name="Grigoriev I.V."/>
            <person name="Martin F.M."/>
            <person name="Hacquard S."/>
        </authorList>
    </citation>
    <scope>NUCLEOTIDE SEQUENCE [LARGE SCALE GENOMIC DNA]</scope>
    <source>
        <strain evidence="1 2">MPI-SDFR-AT-0079</strain>
    </source>
</reference>
<comment type="caution">
    <text evidence="1">The sequence shown here is derived from an EMBL/GenBank/DDBJ whole genome shotgun (WGS) entry which is preliminary data.</text>
</comment>
<accession>A0ACB7P767</accession>
<name>A0ACB7P767_9PEZI</name>
<evidence type="ECO:0000313" key="2">
    <source>
        <dbReference type="Proteomes" id="UP000724584"/>
    </source>
</evidence>
<evidence type="ECO:0000313" key="1">
    <source>
        <dbReference type="EMBL" id="KAH6632165.1"/>
    </source>
</evidence>
<feature type="non-terminal residue" evidence="1">
    <location>
        <position position="142"/>
    </location>
</feature>